<name>A0AAD4FCY5_9PLEO</name>
<feature type="coiled-coil region" evidence="1">
    <location>
        <begin position="530"/>
        <end position="678"/>
    </location>
</feature>
<feature type="region of interest" description="Disordered" evidence="2">
    <location>
        <begin position="173"/>
        <end position="272"/>
    </location>
</feature>
<feature type="region of interest" description="Disordered" evidence="2">
    <location>
        <begin position="130"/>
        <end position="154"/>
    </location>
</feature>
<sequence length="1657" mass="185500">MAETADKDRPLPKKQRPSRLRNQVHPESTDDERDRNKNTVHAPNSETVIPETQPDRDGNYHHDDPGPDNESDSSLSPNSAAFLERTAVKKKTQTIGPIPFFTPLSRALIRPNDSSASASPNLFGLSCLQSRKTPANTSPKEEATAAESSTHTVLTTPNIQKHEAHASQAELAYISPPLPPDNSHHDGSRPTSNQIVGSLDQPVARQPQEEPDYPLPMQANATSDISPSAQPDTKPTSGINIVPGAKKNKKGKKGQLSQQRQGPRPPRPRITPRYAYQAGTIGVPVPNTSTGPRRLYQMITNGHGLHAHHAHEVQGPALIEDQHGHAYAQESQLPNQEHRCITFDKGSYNTTPSLMDTTFQDFLDSSAQRVFPTSSVRVPSTMPLQCDVTEPNQQLLTTVHNQAGSLCPDEQAALSTQAPGESGLYVLSHSHGPVDVPTTSMQPQQPRSYTENDRAAPQPMVTETLLHSVSERDGPPPVTKPRRKLRPSGPIRQGLQLQAMSHSVDQIFENLRVAMLAEKYRAQHESTTTNDQHEAEVAKLQRTIENQIQSIAEHNKSHQNLKKALSQLTDGAKTNQRFVTGLQQDYEKLQKSATNFQKESKRTLTEKITELEDEKRALRQDFEVMTDKLAATQRKLKSTLDEVYVRFIVSESRRKNLAENLSKQEAELKEERKKGDEMHMQLLSGVQSISRQVVDSSDALTKKIELLQTSVDNTTAHDNHNGQIKECLDLLQTLRLTPALTMQDIEKMDSTLRLVHERLDSGLDTLSESVTYKAPPDDALRKFIKEQLHGLQTKILRYEEVAAENRKTHESNVLLKSQLEAQQQHSKRLDEQIKDYRQAEVDTKAWSDQLERDLNELRNVPPVDTSGLEQEALNLRQQLQKAEEAQGVANTKIENIEKEKHTYRGYYEDVKTQLREFEQRPTIEDDTAVRELIAKDCESVFAEKERSFKSEIHQLRIERDEKEKVLQELSNKLDATDTQLDELSEKIQTLESESIEIKNLQEQQRKTTEELHSRDQDYTDLNDLYQEKMEKMSELQGLHVRLQAQSVQQQTTVQTMHRDADAELTKLRQDSSNTLQLSTDQVSSLQEEKTKLSTQLEQVQMNEGELQHEAAELRAAKDADISRIQKEAEERNRKLVQQHRTEVDDWERCMSQKDVAFKEIEAKMRLAQDRQRTKIAKDQEAAESNMRKLEQKHRDSLRVAREQGSVYQQGGSQVQVAKKALAESHETTQAAKPRKKVSRQNHSMLEVSKEHNHRSEKPSSDLHAEVSQTQVEDDDLFATQFEEQGEIDDNSNHTDGVEEEPGTATESQDIGNLSMTQDVFNKDLLRASQRQLKHQVSSPTNLSSISTDELTMMETAQPVLTGIIRGHEHGTSIHSNAPYRFPQTLDDTQRLPPAVSRSYGRDLFNHGTASTDIGVISTADNESVVRSQSSRSSGRPRSRANTASRMMPPPGSNSGYSQQGSKSHVASPKASTGHTTYGIANKMLSSEPSPSRKVYSQNDSRHSAPTGSEHGPLQEVKHDHPEKRKSSIDQTEKDSATKKQRTKSQSRPSNTSSGLPSQPLYVSASRLKAQKTVSYAQGGASTLSQSKAPVPSSRLRGRISHQAPSSGNAYNPHGQSSSQIAASGPIRRSSTRLTRSKSRNGTAFGDGFTERFNEELG</sequence>
<dbReference type="EMBL" id="JAANER010000007">
    <property type="protein sequence ID" value="KAG9187532.1"/>
    <property type="molecule type" value="Genomic_DNA"/>
</dbReference>
<feature type="compositionally biased region" description="Polar residues" evidence="2">
    <location>
        <begin position="1452"/>
        <end position="1475"/>
    </location>
</feature>
<comment type="caution">
    <text evidence="3">The sequence shown here is derived from an EMBL/GenBank/DDBJ whole genome shotgun (WGS) entry which is preliminary data.</text>
</comment>
<reference evidence="3" key="1">
    <citation type="submission" date="2021-07" db="EMBL/GenBank/DDBJ databases">
        <title>Genome Resource of American Ginseng Black Spot Pathogen Alternaria panax.</title>
        <authorList>
            <person name="Qiu C."/>
            <person name="Wang W."/>
            <person name="Liu Z."/>
        </authorList>
    </citation>
    <scope>NUCLEOTIDE SEQUENCE</scope>
    <source>
        <strain evidence="3">BNCC115425</strain>
    </source>
</reference>
<feature type="coiled-coil region" evidence="1">
    <location>
        <begin position="1082"/>
        <end position="1116"/>
    </location>
</feature>
<evidence type="ECO:0000256" key="1">
    <source>
        <dbReference type="SAM" id="Coils"/>
    </source>
</evidence>
<feature type="coiled-coil region" evidence="1">
    <location>
        <begin position="952"/>
        <end position="1045"/>
    </location>
</feature>
<feature type="compositionally biased region" description="Basic and acidic residues" evidence="2">
    <location>
        <begin position="1648"/>
        <end position="1657"/>
    </location>
</feature>
<dbReference type="Proteomes" id="UP001199106">
    <property type="component" value="Unassembled WGS sequence"/>
</dbReference>
<feature type="compositionally biased region" description="Basic and acidic residues" evidence="2">
    <location>
        <begin position="1"/>
        <end position="11"/>
    </location>
</feature>
<feature type="region of interest" description="Disordered" evidence="2">
    <location>
        <begin position="1"/>
        <end position="93"/>
    </location>
</feature>
<feature type="compositionally biased region" description="Polar residues" evidence="2">
    <location>
        <begin position="1545"/>
        <end position="1556"/>
    </location>
</feature>
<feature type="compositionally biased region" description="Polar residues" evidence="2">
    <location>
        <begin position="1304"/>
        <end position="1313"/>
    </location>
</feature>
<dbReference type="GO" id="GO:0000146">
    <property type="term" value="F:microfilament motor activity"/>
    <property type="evidence" value="ECO:0007669"/>
    <property type="project" value="TreeGrafter"/>
</dbReference>
<feature type="compositionally biased region" description="Low complexity" evidence="2">
    <location>
        <begin position="1424"/>
        <end position="1435"/>
    </location>
</feature>
<feature type="compositionally biased region" description="Basic and acidic residues" evidence="2">
    <location>
        <begin position="1247"/>
        <end position="1264"/>
    </location>
</feature>
<feature type="region of interest" description="Disordered" evidence="2">
    <location>
        <begin position="1217"/>
        <end position="1269"/>
    </location>
</feature>
<organism evidence="3 4">
    <name type="scientific">Alternaria panax</name>
    <dbReference type="NCBI Taxonomy" id="48097"/>
    <lineage>
        <taxon>Eukaryota</taxon>
        <taxon>Fungi</taxon>
        <taxon>Dikarya</taxon>
        <taxon>Ascomycota</taxon>
        <taxon>Pezizomycotina</taxon>
        <taxon>Dothideomycetes</taxon>
        <taxon>Pleosporomycetidae</taxon>
        <taxon>Pleosporales</taxon>
        <taxon>Pleosporineae</taxon>
        <taxon>Pleosporaceae</taxon>
        <taxon>Alternaria</taxon>
        <taxon>Alternaria sect. Panax</taxon>
    </lineage>
</organism>
<feature type="region of interest" description="Disordered" evidence="2">
    <location>
        <begin position="1419"/>
        <end position="1657"/>
    </location>
</feature>
<feature type="compositionally biased region" description="Polar residues" evidence="2">
    <location>
        <begin position="219"/>
        <end position="239"/>
    </location>
</feature>
<dbReference type="GO" id="GO:0051015">
    <property type="term" value="F:actin filament binding"/>
    <property type="evidence" value="ECO:0007669"/>
    <property type="project" value="TreeGrafter"/>
</dbReference>
<feature type="compositionally biased region" description="Basic and acidic residues" evidence="2">
    <location>
        <begin position="53"/>
        <end position="65"/>
    </location>
</feature>
<keyword evidence="4" id="KW-1185">Reference proteome</keyword>
<feature type="coiled-coil region" evidence="1">
    <location>
        <begin position="865"/>
        <end position="899"/>
    </location>
</feature>
<feature type="compositionally biased region" description="Basic and acidic residues" evidence="2">
    <location>
        <begin position="1515"/>
        <end position="1537"/>
    </location>
</feature>
<gene>
    <name evidence="3" type="ORF">G6011_05403</name>
</gene>
<feature type="compositionally biased region" description="Polar residues" evidence="2">
    <location>
        <begin position="1602"/>
        <end position="1621"/>
    </location>
</feature>
<evidence type="ECO:0000256" key="2">
    <source>
        <dbReference type="SAM" id="MobiDB-lite"/>
    </source>
</evidence>
<feature type="compositionally biased region" description="Polar residues" evidence="2">
    <location>
        <begin position="437"/>
        <end position="449"/>
    </location>
</feature>
<dbReference type="PANTHER" id="PTHR45615:SF40">
    <property type="entry name" value="MYOSIN HEAVY CHAIN, NON-MUSCLE"/>
    <property type="match status" value="1"/>
</dbReference>
<keyword evidence="1" id="KW-0175">Coiled coil</keyword>
<feature type="region of interest" description="Disordered" evidence="2">
    <location>
        <begin position="429"/>
        <end position="489"/>
    </location>
</feature>
<dbReference type="PANTHER" id="PTHR45615">
    <property type="entry name" value="MYOSIN HEAVY CHAIN, NON-MUSCLE"/>
    <property type="match status" value="1"/>
</dbReference>
<proteinExistence type="predicted"/>
<feature type="region of interest" description="Disordered" evidence="2">
    <location>
        <begin position="1284"/>
        <end position="1313"/>
    </location>
</feature>
<dbReference type="GO" id="GO:0016460">
    <property type="term" value="C:myosin II complex"/>
    <property type="evidence" value="ECO:0007669"/>
    <property type="project" value="TreeGrafter"/>
</dbReference>
<feature type="compositionally biased region" description="Polar residues" evidence="2">
    <location>
        <begin position="1483"/>
        <end position="1506"/>
    </location>
</feature>
<evidence type="ECO:0000313" key="4">
    <source>
        <dbReference type="Proteomes" id="UP001199106"/>
    </source>
</evidence>
<protein>
    <submittedName>
        <fullName evidence="3">Uncharacterized protein</fullName>
    </submittedName>
</protein>
<evidence type="ECO:0000313" key="3">
    <source>
        <dbReference type="EMBL" id="KAG9187532.1"/>
    </source>
</evidence>
<accession>A0AAD4FCY5</accession>
<dbReference type="GO" id="GO:0005737">
    <property type="term" value="C:cytoplasm"/>
    <property type="evidence" value="ECO:0007669"/>
    <property type="project" value="TreeGrafter"/>
</dbReference>
<feature type="region of interest" description="Disordered" evidence="2">
    <location>
        <begin position="1168"/>
        <end position="1197"/>
    </location>
</feature>
<dbReference type="GO" id="GO:0032982">
    <property type="term" value="C:myosin filament"/>
    <property type="evidence" value="ECO:0007669"/>
    <property type="project" value="TreeGrafter"/>
</dbReference>
<feature type="compositionally biased region" description="Polar residues" evidence="2">
    <location>
        <begin position="1571"/>
        <end position="1587"/>
    </location>
</feature>